<keyword evidence="1" id="KW-0540">Nuclease</keyword>
<evidence type="ECO:0000256" key="4">
    <source>
        <dbReference type="ARBA" id="ARBA00022801"/>
    </source>
</evidence>
<evidence type="ECO:0000256" key="7">
    <source>
        <dbReference type="ARBA" id="ARBA00022918"/>
    </source>
</evidence>
<dbReference type="PANTHER" id="PTHR42648:SF11">
    <property type="entry name" value="TRANSPOSON TY4-P GAG-POL POLYPROTEIN"/>
    <property type="match status" value="1"/>
</dbReference>
<dbReference type="GO" id="GO:0046872">
    <property type="term" value="F:metal ion binding"/>
    <property type="evidence" value="ECO:0007669"/>
    <property type="project" value="UniProtKB-KW"/>
</dbReference>
<dbReference type="GO" id="GO:0003676">
    <property type="term" value="F:nucleic acid binding"/>
    <property type="evidence" value="ECO:0007669"/>
    <property type="project" value="InterPro"/>
</dbReference>
<evidence type="ECO:0000256" key="2">
    <source>
        <dbReference type="ARBA" id="ARBA00022723"/>
    </source>
</evidence>
<keyword evidence="7" id="KW-0695">RNA-directed DNA polymerase</keyword>
<dbReference type="HOGENOM" id="CLU_067451_0_0_1"/>
<dbReference type="InterPro" id="IPR012337">
    <property type="entry name" value="RNaseH-like_sf"/>
</dbReference>
<feature type="region of interest" description="Disordered" evidence="10">
    <location>
        <begin position="327"/>
        <end position="346"/>
    </location>
</feature>
<keyword evidence="2" id="KW-0479">Metal-binding</keyword>
<keyword evidence="8" id="KW-0808">Transferase</keyword>
<evidence type="ECO:0000313" key="11">
    <source>
        <dbReference type="EMBL" id="CCA17490.1"/>
    </source>
</evidence>
<dbReference type="InterPro" id="IPR036397">
    <property type="entry name" value="RNaseH_sf"/>
</dbReference>
<evidence type="ECO:0000256" key="10">
    <source>
        <dbReference type="SAM" id="MobiDB-lite"/>
    </source>
</evidence>
<dbReference type="Gene3D" id="3.30.420.10">
    <property type="entry name" value="Ribonuclease H-like superfamily/Ribonuclease H"/>
    <property type="match status" value="2"/>
</dbReference>
<evidence type="ECO:0000256" key="9">
    <source>
        <dbReference type="ARBA" id="ARBA00023172"/>
    </source>
</evidence>
<reference evidence="11" key="2">
    <citation type="submission" date="2011-02" db="EMBL/GenBank/DDBJ databases">
        <authorList>
            <person name="MacLean D."/>
        </authorList>
    </citation>
    <scope>NUCLEOTIDE SEQUENCE</scope>
</reference>
<dbReference type="SUPFAM" id="SSF53098">
    <property type="entry name" value="Ribonuclease H-like"/>
    <property type="match status" value="1"/>
</dbReference>
<dbReference type="PANTHER" id="PTHR42648">
    <property type="entry name" value="TRANSPOSASE, PUTATIVE-RELATED"/>
    <property type="match status" value="1"/>
</dbReference>
<dbReference type="GO" id="GO:0003964">
    <property type="term" value="F:RNA-directed DNA polymerase activity"/>
    <property type="evidence" value="ECO:0007669"/>
    <property type="project" value="UniProtKB-KW"/>
</dbReference>
<evidence type="ECO:0000256" key="8">
    <source>
        <dbReference type="ARBA" id="ARBA00022932"/>
    </source>
</evidence>
<keyword evidence="8" id="KW-0548">Nucleotidyltransferase</keyword>
<gene>
    <name evidence="11" type="primary">AlNc14C36G3159</name>
    <name evidence="11" type="ORF">ALNC14_036330</name>
</gene>
<dbReference type="GO" id="GO:0004519">
    <property type="term" value="F:endonuclease activity"/>
    <property type="evidence" value="ECO:0007669"/>
    <property type="project" value="UniProtKB-KW"/>
</dbReference>
<keyword evidence="9" id="KW-0233">DNA recombination</keyword>
<dbReference type="InterPro" id="IPR039537">
    <property type="entry name" value="Retrotran_Ty1/copia-like"/>
</dbReference>
<name>F0W8N3_9STRA</name>
<evidence type="ECO:0000256" key="6">
    <source>
        <dbReference type="ARBA" id="ARBA00022908"/>
    </source>
</evidence>
<keyword evidence="3" id="KW-0255">Endonuclease</keyword>
<proteinExistence type="predicted"/>
<keyword evidence="6" id="KW-0229">DNA integration</keyword>
<dbReference type="GO" id="GO:0003887">
    <property type="term" value="F:DNA-directed DNA polymerase activity"/>
    <property type="evidence" value="ECO:0007669"/>
    <property type="project" value="UniProtKB-KW"/>
</dbReference>
<keyword evidence="4" id="KW-0378">Hydrolase</keyword>
<organism evidence="11">
    <name type="scientific">Albugo laibachii Nc14</name>
    <dbReference type="NCBI Taxonomy" id="890382"/>
    <lineage>
        <taxon>Eukaryota</taxon>
        <taxon>Sar</taxon>
        <taxon>Stramenopiles</taxon>
        <taxon>Oomycota</taxon>
        <taxon>Peronosporomycetes</taxon>
        <taxon>Albuginales</taxon>
        <taxon>Albuginaceae</taxon>
        <taxon>Albugo</taxon>
    </lineage>
</organism>
<evidence type="ECO:0000256" key="5">
    <source>
        <dbReference type="ARBA" id="ARBA00022842"/>
    </source>
</evidence>
<dbReference type="GO" id="GO:0016787">
    <property type="term" value="F:hydrolase activity"/>
    <property type="evidence" value="ECO:0007669"/>
    <property type="project" value="UniProtKB-KW"/>
</dbReference>
<dbReference type="AlphaFoldDB" id="F0W8N3"/>
<dbReference type="GO" id="GO:0006310">
    <property type="term" value="P:DNA recombination"/>
    <property type="evidence" value="ECO:0007669"/>
    <property type="project" value="UniProtKB-KW"/>
</dbReference>
<sequence length="346" mass="39101">MARQIGPPNLQCLPENAAVAEGLPKFYDKSDNLCSGCLHGKMAVAAFPKESKMRTNYPLQLVRSVVMGPMKIKTPGGTRFMLSFIDDFSTYVNVYFLMSKSEFTTKFIEYKNEMELQCGTKIKGIRTDNGKTVPYSSQQNGVAARMNRTITEMARSMMHYKCVSQTWWAEAVKNAVHLINRITICTNKTMTPFEMCFKTKPTLRYMRVFGSDHLDMHMSAKQNARNLMRRVLARTLSRSAEPSHWMNAKWTVSTKTTCSMIEPTKPTAQPHVCDTDYESRGDLHYRGNNDVDIINGSDEVDMEGQSGVDDVEMDAPMRAIESEHGFRPEEIESGGGLRTLECPAHQ</sequence>
<accession>F0W8N3</accession>
<evidence type="ECO:0000256" key="1">
    <source>
        <dbReference type="ARBA" id="ARBA00022722"/>
    </source>
</evidence>
<keyword evidence="8" id="KW-0239">DNA-directed DNA polymerase</keyword>
<dbReference type="GO" id="GO:0015074">
    <property type="term" value="P:DNA integration"/>
    <property type="evidence" value="ECO:0007669"/>
    <property type="project" value="UniProtKB-KW"/>
</dbReference>
<evidence type="ECO:0000256" key="3">
    <source>
        <dbReference type="ARBA" id="ARBA00022759"/>
    </source>
</evidence>
<protein>
    <submittedName>
        <fullName evidence="11">Putative polyprotein</fullName>
    </submittedName>
</protein>
<reference evidence="11" key="1">
    <citation type="journal article" date="2011" name="PLoS Biol.">
        <title>Gene gain and loss during evolution of obligate parasitism in the white rust pathogen of Arabidopsis thaliana.</title>
        <authorList>
            <person name="Kemen E."/>
            <person name="Gardiner A."/>
            <person name="Schultz-Larsen T."/>
            <person name="Kemen A.C."/>
            <person name="Balmuth A.L."/>
            <person name="Robert-Seilaniantz A."/>
            <person name="Bailey K."/>
            <person name="Holub E."/>
            <person name="Studholme D.J."/>
            <person name="Maclean D."/>
            <person name="Jones J.D."/>
        </authorList>
    </citation>
    <scope>NUCLEOTIDE SEQUENCE</scope>
</reference>
<keyword evidence="5" id="KW-0460">Magnesium</keyword>
<dbReference type="EMBL" id="FR824081">
    <property type="protein sequence ID" value="CCA17490.1"/>
    <property type="molecule type" value="Genomic_DNA"/>
</dbReference>